<dbReference type="PANTHER" id="PTHR34778">
    <property type="entry name" value="OS02G0580700 PROTEIN"/>
    <property type="match status" value="1"/>
</dbReference>
<feature type="region of interest" description="Disordered" evidence="2">
    <location>
        <begin position="273"/>
        <end position="292"/>
    </location>
</feature>
<accession>A0A8X8XG62</accession>
<organism evidence="3">
    <name type="scientific">Salvia splendens</name>
    <name type="common">Scarlet sage</name>
    <dbReference type="NCBI Taxonomy" id="180675"/>
    <lineage>
        <taxon>Eukaryota</taxon>
        <taxon>Viridiplantae</taxon>
        <taxon>Streptophyta</taxon>
        <taxon>Embryophyta</taxon>
        <taxon>Tracheophyta</taxon>
        <taxon>Spermatophyta</taxon>
        <taxon>Magnoliopsida</taxon>
        <taxon>eudicotyledons</taxon>
        <taxon>Gunneridae</taxon>
        <taxon>Pentapetalae</taxon>
        <taxon>asterids</taxon>
        <taxon>lamiids</taxon>
        <taxon>Lamiales</taxon>
        <taxon>Lamiaceae</taxon>
        <taxon>Nepetoideae</taxon>
        <taxon>Mentheae</taxon>
        <taxon>Salviinae</taxon>
        <taxon>Salvia</taxon>
        <taxon>Salvia subgen. Calosphace</taxon>
        <taxon>core Calosphace</taxon>
    </lineage>
</organism>
<reference evidence="3" key="2">
    <citation type="submission" date="2020-08" db="EMBL/GenBank/DDBJ databases">
        <title>Plant Genome Project.</title>
        <authorList>
            <person name="Zhang R.-G."/>
        </authorList>
    </citation>
    <scope>NUCLEOTIDE SEQUENCE</scope>
    <source>
        <strain evidence="3">Huo1</strain>
        <tissue evidence="3">Leaf</tissue>
    </source>
</reference>
<evidence type="ECO:0000313" key="3">
    <source>
        <dbReference type="EMBL" id="KAG6412234.1"/>
    </source>
</evidence>
<comment type="caution">
    <text evidence="3">The sequence shown here is derived from an EMBL/GenBank/DDBJ whole genome shotgun (WGS) entry which is preliminary data.</text>
</comment>
<evidence type="ECO:0000256" key="2">
    <source>
        <dbReference type="SAM" id="MobiDB-lite"/>
    </source>
</evidence>
<dbReference type="AlphaFoldDB" id="A0A8X8XG62"/>
<gene>
    <name evidence="3" type="ORF">SASPL_124906</name>
</gene>
<dbReference type="EMBL" id="PNBA02000009">
    <property type="protein sequence ID" value="KAG6412234.1"/>
    <property type="molecule type" value="Genomic_DNA"/>
</dbReference>
<keyword evidence="4" id="KW-1185">Reference proteome</keyword>
<feature type="coiled-coil region" evidence="1">
    <location>
        <begin position="29"/>
        <end position="113"/>
    </location>
</feature>
<name>A0A8X8XG62_SALSN</name>
<evidence type="ECO:0000313" key="4">
    <source>
        <dbReference type="Proteomes" id="UP000298416"/>
    </source>
</evidence>
<feature type="compositionally biased region" description="Basic and acidic residues" evidence="2">
    <location>
        <begin position="398"/>
        <end position="409"/>
    </location>
</feature>
<evidence type="ECO:0000256" key="1">
    <source>
        <dbReference type="SAM" id="Coils"/>
    </source>
</evidence>
<protein>
    <submittedName>
        <fullName evidence="3">Uncharacterized protein</fullName>
    </submittedName>
</protein>
<sequence>MDAKEKVIGLQKAYADIILNISKEAAARVMSSERRAVQYQHELKVAKEEALRMLLHLKKMMDDRTSEAEAAALNQQKKIEELEAQLHEAEGIVNDLRKELGEVQAELEMLKKSSLQNVNDVPTTIYSYGSSKYHHPNNGYESARASEITMPNPRQQKECSECYYSEKDCTCSSHIRDQDLSSIALRDSYKEPGLYRNGCTQRIRACEGNLLDKNSSEEREKGGYTCKDPSFGARTQSELECKLLADVKLSSFLPFRRKRQRSTKQRELVTCLTKKSSDPLEKPDPLPELSSRHNLVSVKDDAHSSKSPSSVAPILCTDEVENKCIDQGCEGLKEKMVPLGEETELEESFLPSVSKGDVENGDMPSQPARERIIKYTFQRKRKRGAPNESEMKVSLSPEVEKRNEDDKSSRKNQQSSKASLLSESSRDSRRLAQVARQISSYIKILYPCLRRSGGIDKAFRVLGVFWKRDDDNHL</sequence>
<dbReference type="Proteomes" id="UP000298416">
    <property type="component" value="Unassembled WGS sequence"/>
</dbReference>
<dbReference type="PANTHER" id="PTHR34778:SF2">
    <property type="entry name" value="OS02G0580700 PROTEIN"/>
    <property type="match status" value="1"/>
</dbReference>
<feature type="region of interest" description="Disordered" evidence="2">
    <location>
        <begin position="344"/>
        <end position="426"/>
    </location>
</feature>
<feature type="compositionally biased region" description="Basic and acidic residues" evidence="2">
    <location>
        <begin position="275"/>
        <end position="285"/>
    </location>
</feature>
<keyword evidence="1" id="KW-0175">Coiled coil</keyword>
<reference evidence="3" key="1">
    <citation type="submission" date="2018-01" db="EMBL/GenBank/DDBJ databases">
        <authorList>
            <person name="Mao J.F."/>
        </authorList>
    </citation>
    <scope>NUCLEOTIDE SEQUENCE</scope>
    <source>
        <strain evidence="3">Huo1</strain>
        <tissue evidence="3">Leaf</tissue>
    </source>
</reference>
<proteinExistence type="predicted"/>